<evidence type="ECO:0000256" key="1">
    <source>
        <dbReference type="SAM" id="SignalP"/>
    </source>
</evidence>
<dbReference type="Proteomes" id="UP000319728">
    <property type="component" value="Unassembled WGS sequence"/>
</dbReference>
<evidence type="ECO:0000313" key="4">
    <source>
        <dbReference type="Proteomes" id="UP000319728"/>
    </source>
</evidence>
<name>A0A562WER8_9ACTN</name>
<feature type="chain" id="PRO_5039172848" evidence="1">
    <location>
        <begin position="27"/>
        <end position="295"/>
    </location>
</feature>
<feature type="signal peptide" evidence="1">
    <location>
        <begin position="1"/>
        <end position="26"/>
    </location>
</feature>
<feature type="domain" description="DUF306" evidence="2">
    <location>
        <begin position="208"/>
        <end position="290"/>
    </location>
</feature>
<dbReference type="Gene3D" id="2.40.128.270">
    <property type="match status" value="1"/>
</dbReference>
<evidence type="ECO:0000313" key="3">
    <source>
        <dbReference type="EMBL" id="TWJ28770.1"/>
    </source>
</evidence>
<dbReference type="EMBL" id="VLLP01000001">
    <property type="protein sequence ID" value="TWJ28770.1"/>
    <property type="molecule type" value="Genomic_DNA"/>
</dbReference>
<dbReference type="RefSeq" id="WP_145817281.1">
    <property type="nucleotide sequence ID" value="NZ_AP023438.1"/>
</dbReference>
<dbReference type="PROSITE" id="PS51257">
    <property type="entry name" value="PROKAR_LIPOPROTEIN"/>
    <property type="match status" value="1"/>
</dbReference>
<dbReference type="Pfam" id="PF03724">
    <property type="entry name" value="META"/>
    <property type="match status" value="1"/>
</dbReference>
<dbReference type="OrthoDB" id="4990393at2"/>
<organism evidence="3 4">
    <name type="scientific">Micromonospora sagamiensis</name>
    <dbReference type="NCBI Taxonomy" id="47875"/>
    <lineage>
        <taxon>Bacteria</taxon>
        <taxon>Bacillati</taxon>
        <taxon>Actinomycetota</taxon>
        <taxon>Actinomycetes</taxon>
        <taxon>Micromonosporales</taxon>
        <taxon>Micromonosporaceae</taxon>
        <taxon>Micromonospora</taxon>
    </lineage>
</organism>
<accession>A0A562WER8</accession>
<comment type="caution">
    <text evidence="3">The sequence shown here is derived from an EMBL/GenBank/DDBJ whole genome shotgun (WGS) entry which is preliminary data.</text>
</comment>
<proteinExistence type="predicted"/>
<dbReference type="InterPro" id="IPR005184">
    <property type="entry name" value="DUF306_Meta_HslJ"/>
</dbReference>
<keyword evidence="4" id="KW-1185">Reference proteome</keyword>
<evidence type="ECO:0000259" key="2">
    <source>
        <dbReference type="Pfam" id="PF03724"/>
    </source>
</evidence>
<protein>
    <submittedName>
        <fullName evidence="3">META domain-containing protein</fullName>
    </submittedName>
</protein>
<gene>
    <name evidence="3" type="ORF">JD81_02276</name>
</gene>
<keyword evidence="1" id="KW-0732">Signal</keyword>
<reference evidence="3 4" key="1">
    <citation type="submission" date="2019-07" db="EMBL/GenBank/DDBJ databases">
        <title>R&amp;d 2014.</title>
        <authorList>
            <person name="Klenk H.-P."/>
        </authorList>
    </citation>
    <scope>NUCLEOTIDE SEQUENCE [LARGE SCALE GENOMIC DNA]</scope>
    <source>
        <strain evidence="3 4">DSM 43912</strain>
    </source>
</reference>
<dbReference type="InterPro" id="IPR038670">
    <property type="entry name" value="HslJ-like_sf"/>
</dbReference>
<sequence length="295" mass="30410">MARQGYLAMLVAFGALLAGCGGQAGAGAEDPGALRDGTEDARPLAPEELLGAWTLVDVDEPGAGTILHLAHRDLHVLGSRCGVLSGSWRADTDGVFLAEVTSASASAVEGIPGCERASQDTPDWLRRVTAYRFDDGGRPLLLDDLAQPVARLVPGASPTPGPDMAASVLAPPVVTDEVRRALAPAAALPVTLTPADRHRLAGRWVPLTGNRNAYLEFTADGDWTGSDGCNGSRGRWISASGGTLLATAGATTLVGCDNVPVDSWLGTARRAGFDGEVLVLLDAQGKETGRLRSAG</sequence>
<dbReference type="AlphaFoldDB" id="A0A562WER8"/>